<accession>A0A0L1J1Y6</accession>
<gene>
    <name evidence="7" type="ORF">ANOM_005730</name>
</gene>
<dbReference type="Pfam" id="PF03446">
    <property type="entry name" value="NAD_binding_2"/>
    <property type="match status" value="1"/>
</dbReference>
<feature type="domain" description="6-phosphogluconate dehydrogenase NADP-binding" evidence="5">
    <location>
        <begin position="51"/>
        <end position="172"/>
    </location>
</feature>
<dbReference type="RefSeq" id="XP_015406680.1">
    <property type="nucleotide sequence ID" value="XM_015550987.1"/>
</dbReference>
<dbReference type="InterPro" id="IPR029154">
    <property type="entry name" value="HIBADH-like_NADP-bd"/>
</dbReference>
<evidence type="ECO:0000313" key="8">
    <source>
        <dbReference type="Proteomes" id="UP000037505"/>
    </source>
</evidence>
<evidence type="ECO:0000256" key="3">
    <source>
        <dbReference type="ARBA" id="ARBA00023027"/>
    </source>
</evidence>
<sequence>MSPQLAWIGLGNLGRVRRLIALIVLFYILIITTGNGQEPCHKSPHRRPSLIYNRTTSRAETFAAQHPNTALASSIQEAVTKSDIIFSCVGDDAAITQTIDTAVGAGDLKNKLFVDLSTVHPDTTKSISDKIQKHGGRFVASPVFGAPAMADAGQVICVLAGPKEAVEQVKPYTTGVIAKSFMDLSDQPVAKASQLKVLGNTFIISMVETIAEGLVVAEKSGLGTDALHQFFEAVFPGPYVAYSARMRSGDYHTRSEPLFAVNLARKDARHAMDLAEKAGATLRGLKLADDYMAQVKEHQGERGDVAGIYGAVREEGGLAFEN</sequence>
<dbReference type="STRING" id="1509407.A0A0L1J1Y6"/>
<dbReference type="Pfam" id="PF14833">
    <property type="entry name" value="NAD_binding_11"/>
    <property type="match status" value="1"/>
</dbReference>
<evidence type="ECO:0000313" key="7">
    <source>
        <dbReference type="EMBL" id="KNG85757.1"/>
    </source>
</evidence>
<keyword evidence="8" id="KW-1185">Reference proteome</keyword>
<evidence type="ECO:0000256" key="2">
    <source>
        <dbReference type="ARBA" id="ARBA00023002"/>
    </source>
</evidence>
<keyword evidence="3" id="KW-0520">NAD</keyword>
<dbReference type="SUPFAM" id="SSF48179">
    <property type="entry name" value="6-phosphogluconate dehydrogenase C-terminal domain-like"/>
    <property type="match status" value="1"/>
</dbReference>
<dbReference type="Gene3D" id="1.10.1040.10">
    <property type="entry name" value="N-(1-d-carboxylethyl)-l-norvaline Dehydrogenase, domain 2"/>
    <property type="match status" value="1"/>
</dbReference>
<dbReference type="InterPro" id="IPR015815">
    <property type="entry name" value="HIBADH-related"/>
</dbReference>
<dbReference type="AlphaFoldDB" id="A0A0L1J1Y6"/>
<organism evidence="7 8">
    <name type="scientific">Aspergillus nomiae NRRL (strain ATCC 15546 / NRRL 13137 / CBS 260.88 / M93)</name>
    <dbReference type="NCBI Taxonomy" id="1509407"/>
    <lineage>
        <taxon>Eukaryota</taxon>
        <taxon>Fungi</taxon>
        <taxon>Dikarya</taxon>
        <taxon>Ascomycota</taxon>
        <taxon>Pezizomycotina</taxon>
        <taxon>Eurotiomycetes</taxon>
        <taxon>Eurotiomycetidae</taxon>
        <taxon>Eurotiales</taxon>
        <taxon>Aspergillaceae</taxon>
        <taxon>Aspergillus</taxon>
        <taxon>Aspergillus subgen. Circumdati</taxon>
    </lineage>
</organism>
<dbReference type="GO" id="GO:0016491">
    <property type="term" value="F:oxidoreductase activity"/>
    <property type="evidence" value="ECO:0007669"/>
    <property type="project" value="UniProtKB-KW"/>
</dbReference>
<comment type="similarity">
    <text evidence="1">Belongs to the HIBADH-related family. NP60 subfamily.</text>
</comment>
<evidence type="ECO:0000259" key="6">
    <source>
        <dbReference type="Pfam" id="PF14833"/>
    </source>
</evidence>
<dbReference type="Gene3D" id="3.40.50.720">
    <property type="entry name" value="NAD(P)-binding Rossmann-like Domain"/>
    <property type="match status" value="1"/>
</dbReference>
<evidence type="ECO:0000256" key="1">
    <source>
        <dbReference type="ARBA" id="ARBA00007598"/>
    </source>
</evidence>
<evidence type="ECO:0000259" key="5">
    <source>
        <dbReference type="Pfam" id="PF03446"/>
    </source>
</evidence>
<evidence type="ECO:0000256" key="4">
    <source>
        <dbReference type="PIRSR" id="PIRSR000103-1"/>
    </source>
</evidence>
<reference evidence="7 8" key="1">
    <citation type="submission" date="2014-06" db="EMBL/GenBank/DDBJ databases">
        <title>The Genome of the Aflatoxigenic Filamentous Fungus Aspergillus nomius.</title>
        <authorList>
            <person name="Moore M.G."/>
            <person name="Shannon B.M."/>
            <person name="Brian M.M."/>
        </authorList>
    </citation>
    <scope>NUCLEOTIDE SEQUENCE [LARGE SCALE GENOMIC DNA]</scope>
    <source>
        <strain evidence="7 8">NRRL 13137</strain>
    </source>
</reference>
<dbReference type="SUPFAM" id="SSF51735">
    <property type="entry name" value="NAD(P)-binding Rossmann-fold domains"/>
    <property type="match status" value="1"/>
</dbReference>
<dbReference type="InterPro" id="IPR051265">
    <property type="entry name" value="HIBADH-related_NP60_sf"/>
</dbReference>
<dbReference type="InterPro" id="IPR013328">
    <property type="entry name" value="6PGD_dom2"/>
</dbReference>
<name>A0A0L1J1Y6_ASPN3</name>
<dbReference type="GO" id="GO:0051287">
    <property type="term" value="F:NAD binding"/>
    <property type="evidence" value="ECO:0007669"/>
    <property type="project" value="InterPro"/>
</dbReference>
<dbReference type="EMBL" id="JNOM01000143">
    <property type="protein sequence ID" value="KNG85757.1"/>
    <property type="molecule type" value="Genomic_DNA"/>
</dbReference>
<dbReference type="OrthoDB" id="435038at2759"/>
<dbReference type="InterPro" id="IPR006115">
    <property type="entry name" value="6PGDH_NADP-bd"/>
</dbReference>
<comment type="caution">
    <text evidence="7">The sequence shown here is derived from an EMBL/GenBank/DDBJ whole genome shotgun (WGS) entry which is preliminary data.</text>
</comment>
<dbReference type="PIRSF" id="PIRSF000103">
    <property type="entry name" value="HIBADH"/>
    <property type="match status" value="1"/>
</dbReference>
<dbReference type="PANTHER" id="PTHR43580">
    <property type="entry name" value="OXIDOREDUCTASE GLYR1-RELATED"/>
    <property type="match status" value="1"/>
</dbReference>
<proteinExistence type="inferred from homology"/>
<feature type="domain" description="3-hydroxyisobutyrate dehydrogenase-like NAD-binding" evidence="6">
    <location>
        <begin position="192"/>
        <end position="309"/>
    </location>
</feature>
<dbReference type="InterPro" id="IPR036291">
    <property type="entry name" value="NAD(P)-bd_dom_sf"/>
</dbReference>
<keyword evidence="2" id="KW-0560">Oxidoreductase</keyword>
<protein>
    <submittedName>
        <fullName evidence="7">Oxidoreductase</fullName>
    </submittedName>
</protein>
<dbReference type="Proteomes" id="UP000037505">
    <property type="component" value="Unassembled WGS sequence"/>
</dbReference>
<dbReference type="GO" id="GO:0050661">
    <property type="term" value="F:NADP binding"/>
    <property type="evidence" value="ECO:0007669"/>
    <property type="project" value="InterPro"/>
</dbReference>
<dbReference type="PANTHER" id="PTHR43580:SF3">
    <property type="entry name" value="6-PHOSPHOGLUCONATE DEHYDROGENASE FAMILY PROTEIN (AFU_ORTHOLOGUE AFUA_2G11600)"/>
    <property type="match status" value="1"/>
</dbReference>
<feature type="active site" evidence="4">
    <location>
        <position position="196"/>
    </location>
</feature>
<dbReference type="GeneID" id="26807534"/>
<dbReference type="InterPro" id="IPR008927">
    <property type="entry name" value="6-PGluconate_DH-like_C_sf"/>
</dbReference>